<reference evidence="2" key="2">
    <citation type="submission" date="2020-09" db="EMBL/GenBank/DDBJ databases">
        <authorList>
            <person name="Sun Q."/>
            <person name="Zhou Y."/>
        </authorList>
    </citation>
    <scope>NUCLEOTIDE SEQUENCE</scope>
    <source>
        <strain evidence="2">CGMCC 1.15290</strain>
    </source>
</reference>
<reference evidence="2" key="1">
    <citation type="journal article" date="2014" name="Int. J. Syst. Evol. Microbiol.">
        <title>Complete genome sequence of Corynebacterium casei LMG S-19264T (=DSM 44701T), isolated from a smear-ripened cheese.</title>
        <authorList>
            <consortium name="US DOE Joint Genome Institute (JGI-PGF)"/>
            <person name="Walter F."/>
            <person name="Albersmeier A."/>
            <person name="Kalinowski J."/>
            <person name="Ruckert C."/>
        </authorList>
    </citation>
    <scope>NUCLEOTIDE SEQUENCE</scope>
    <source>
        <strain evidence="2">CGMCC 1.15290</strain>
    </source>
</reference>
<dbReference type="Gene3D" id="3.40.50.1240">
    <property type="entry name" value="Phosphoglycerate mutase-like"/>
    <property type="match status" value="1"/>
</dbReference>
<dbReference type="Proteomes" id="UP000627292">
    <property type="component" value="Unassembled WGS sequence"/>
</dbReference>
<dbReference type="SUPFAM" id="SSF53254">
    <property type="entry name" value="Phosphoglycerate mutase-like"/>
    <property type="match status" value="1"/>
</dbReference>
<evidence type="ECO:0000256" key="1">
    <source>
        <dbReference type="PIRSR" id="PIRSR613078-2"/>
    </source>
</evidence>
<protein>
    <submittedName>
        <fullName evidence="2">Phosphohistidine phosphatase SixA</fullName>
    </submittedName>
</protein>
<accession>A0A917J1L3</accession>
<dbReference type="PANTHER" id="PTHR47623:SF1">
    <property type="entry name" value="OS09G0287300 PROTEIN"/>
    <property type="match status" value="1"/>
</dbReference>
<name>A0A917J1L3_9BACT</name>
<dbReference type="RefSeq" id="WP_188956528.1">
    <property type="nucleotide sequence ID" value="NZ_BMIB01000004.1"/>
</dbReference>
<dbReference type="AlphaFoldDB" id="A0A917J1L3"/>
<gene>
    <name evidence="2" type="primary">sixA</name>
    <name evidence="2" type="ORF">GCM10011379_44660</name>
</gene>
<organism evidence="2 3">
    <name type="scientific">Filimonas zeae</name>
    <dbReference type="NCBI Taxonomy" id="1737353"/>
    <lineage>
        <taxon>Bacteria</taxon>
        <taxon>Pseudomonadati</taxon>
        <taxon>Bacteroidota</taxon>
        <taxon>Chitinophagia</taxon>
        <taxon>Chitinophagales</taxon>
        <taxon>Chitinophagaceae</taxon>
        <taxon>Filimonas</taxon>
    </lineage>
</organism>
<dbReference type="CDD" id="cd07067">
    <property type="entry name" value="HP_PGM_like"/>
    <property type="match status" value="1"/>
</dbReference>
<sequence length="164" mass="18743">MRKLILVRHAKSSWQNLEQSDFDRPLNDRGKKNAPVMAKRLHDREPDINAFVSSPARRAFSTAIYFADVYQIKQAGIHQIPELYHASPSTFSQVVAELNNDWKTVALFSHNPGITDFINSLTAVRIDNMPTCGVFAISAKIDSWQEFADAEKHFDFFDYPKLDL</sequence>
<dbReference type="EMBL" id="BMIB01000004">
    <property type="protein sequence ID" value="GGH77786.1"/>
    <property type="molecule type" value="Genomic_DNA"/>
</dbReference>
<dbReference type="PANTHER" id="PTHR47623">
    <property type="entry name" value="OS09G0287300 PROTEIN"/>
    <property type="match status" value="1"/>
</dbReference>
<dbReference type="InterPro" id="IPR013078">
    <property type="entry name" value="His_Pase_superF_clade-1"/>
</dbReference>
<comment type="caution">
    <text evidence="2">The sequence shown here is derived from an EMBL/GenBank/DDBJ whole genome shotgun (WGS) entry which is preliminary data.</text>
</comment>
<dbReference type="Pfam" id="PF00300">
    <property type="entry name" value="His_Phos_1"/>
    <property type="match status" value="1"/>
</dbReference>
<dbReference type="InterPro" id="IPR029033">
    <property type="entry name" value="His_PPase_superfam"/>
</dbReference>
<proteinExistence type="predicted"/>
<keyword evidence="3" id="KW-1185">Reference proteome</keyword>
<evidence type="ECO:0000313" key="2">
    <source>
        <dbReference type="EMBL" id="GGH77786.1"/>
    </source>
</evidence>
<feature type="binding site" evidence="1">
    <location>
        <position position="58"/>
    </location>
    <ligand>
        <name>substrate</name>
    </ligand>
</feature>
<evidence type="ECO:0000313" key="3">
    <source>
        <dbReference type="Proteomes" id="UP000627292"/>
    </source>
</evidence>